<evidence type="ECO:0000313" key="2">
    <source>
        <dbReference type="EMBL" id="MDT3468929.1"/>
    </source>
</evidence>
<gene>
    <name evidence="2" type="ORF">ROV92_13145</name>
</gene>
<dbReference type="RefSeq" id="WP_312562662.1">
    <property type="nucleotide sequence ID" value="NZ_JAVSKO010000005.1"/>
</dbReference>
<dbReference type="AlphaFoldDB" id="A0AAJ2MZS7"/>
<proteinExistence type="predicted"/>
<comment type="caution">
    <text evidence="2">The sequence shown here is derived from an EMBL/GenBank/DDBJ whole genome shotgun (WGS) entry which is preliminary data.</text>
</comment>
<dbReference type="Proteomes" id="UP001251948">
    <property type="component" value="Unassembled WGS sequence"/>
</dbReference>
<dbReference type="EMBL" id="JAVSKO010000005">
    <property type="protein sequence ID" value="MDT3468929.1"/>
    <property type="molecule type" value="Genomic_DNA"/>
</dbReference>
<organism evidence="2 3">
    <name type="scientific">Stenotrophomonas maltophilia</name>
    <name type="common">Pseudomonas maltophilia</name>
    <name type="synonym">Xanthomonas maltophilia</name>
    <dbReference type="NCBI Taxonomy" id="40324"/>
    <lineage>
        <taxon>Bacteria</taxon>
        <taxon>Pseudomonadati</taxon>
        <taxon>Pseudomonadota</taxon>
        <taxon>Gammaproteobacteria</taxon>
        <taxon>Lysobacterales</taxon>
        <taxon>Lysobacteraceae</taxon>
        <taxon>Stenotrophomonas</taxon>
        <taxon>Stenotrophomonas maltophilia group</taxon>
    </lineage>
</organism>
<protein>
    <submittedName>
        <fullName evidence="2">Uncharacterized protein</fullName>
    </submittedName>
</protein>
<name>A0AAJ2MZS7_STEMA</name>
<evidence type="ECO:0000313" key="3">
    <source>
        <dbReference type="Proteomes" id="UP001251948"/>
    </source>
</evidence>
<feature type="region of interest" description="Disordered" evidence="1">
    <location>
        <begin position="1"/>
        <end position="25"/>
    </location>
</feature>
<feature type="compositionally biased region" description="Basic residues" evidence="1">
    <location>
        <begin position="1"/>
        <end position="17"/>
    </location>
</feature>
<reference evidence="2" key="1">
    <citation type="submission" date="2023-07" db="EMBL/GenBank/DDBJ databases">
        <title>Comparative genomics of clinical Stenotrophomonas maltophilia isolates reveals regions of diversity which correlate with colonization and persistence in vivo.</title>
        <authorList>
            <person name="Mcdaniel M.S."/>
            <person name="Swords W.E."/>
            <person name="Sumpter N.A."/>
            <person name="Lindgren N.R."/>
            <person name="Billiot C.E."/>
        </authorList>
    </citation>
    <scope>NUCLEOTIDE SEQUENCE</scope>
    <source>
        <strain evidence="2">Ism4</strain>
    </source>
</reference>
<evidence type="ECO:0000256" key="1">
    <source>
        <dbReference type="SAM" id="MobiDB-lite"/>
    </source>
</evidence>
<accession>A0AAJ2MZS7</accession>
<sequence>MGAPKGRVKAGGRKKGTPNKQTAEFRETVRKLLEDNSANVGRWLTQVAEGDGTDSGKPDPAKALDLLCKLAEYAAPKLNRTEHVGEDGGPVKTVTTFKLADLE</sequence>